<evidence type="ECO:0000313" key="2">
    <source>
        <dbReference type="Proteomes" id="UP000018348"/>
    </source>
</evidence>
<dbReference type="AlphaFoldDB" id="T2I8T3"/>
<dbReference type="EMBL" id="CAQK01000096">
    <property type="protein sequence ID" value="CCQ49227.1"/>
    <property type="molecule type" value="Genomic_DNA"/>
</dbReference>
<sequence>MVAMQKMNNLLLYHEKTFARGLLILKGKMLKSWKPLL</sequence>
<proteinExistence type="predicted"/>
<protein>
    <submittedName>
        <fullName evidence="1">Uncharacterized protein</fullName>
    </submittedName>
</protein>
<comment type="caution">
    <text evidence="1">The sequence shown here is derived from an EMBL/GenBank/DDBJ whole genome shotgun (WGS) entry which is preliminary data.</text>
</comment>
<accession>T2I8T3</accession>
<organism evidence="1 2">
    <name type="scientific">Crocosphaera watsonii WH 8502</name>
    <dbReference type="NCBI Taxonomy" id="423474"/>
    <lineage>
        <taxon>Bacteria</taxon>
        <taxon>Bacillati</taxon>
        <taxon>Cyanobacteriota</taxon>
        <taxon>Cyanophyceae</taxon>
        <taxon>Oscillatoriophycideae</taxon>
        <taxon>Chroococcales</taxon>
        <taxon>Aphanothecaceae</taxon>
        <taxon>Crocosphaera</taxon>
    </lineage>
</organism>
<gene>
    <name evidence="1" type="ORF">CWATWH8502_2445</name>
</gene>
<reference evidence="1 2" key="1">
    <citation type="submission" date="2013-01" db="EMBL/GenBank/DDBJ databases">
        <authorList>
            <person name="Bench S."/>
        </authorList>
    </citation>
    <scope>NUCLEOTIDE SEQUENCE [LARGE SCALE GENOMIC DNA]</scope>
    <source>
        <strain evidence="1 2">WH 8502</strain>
    </source>
</reference>
<evidence type="ECO:0000313" key="1">
    <source>
        <dbReference type="EMBL" id="CCQ49227.1"/>
    </source>
</evidence>
<dbReference type="Proteomes" id="UP000018348">
    <property type="component" value="Unassembled WGS sequence"/>
</dbReference>
<reference evidence="1 2" key="2">
    <citation type="submission" date="2013-09" db="EMBL/GenBank/DDBJ databases">
        <title>Whole genome comparison of six Crocosphaera watsonii strains with differing phenotypes.</title>
        <authorList>
            <person name="Bench S.R."/>
            <person name="Heller P."/>
            <person name="Frank I."/>
            <person name="Arciniega M."/>
            <person name="Shilova I.N."/>
            <person name="Zehr J.P."/>
        </authorList>
    </citation>
    <scope>NUCLEOTIDE SEQUENCE [LARGE SCALE GENOMIC DNA]</scope>
    <source>
        <strain evidence="1 2">WH 8502</strain>
    </source>
</reference>
<name>T2I8T3_CROWT</name>